<dbReference type="InterPro" id="IPR015422">
    <property type="entry name" value="PyrdxlP-dep_Trfase_small"/>
</dbReference>
<dbReference type="EMBL" id="AP011668">
    <property type="protein sequence ID" value="BAL53820.1"/>
    <property type="molecule type" value="Genomic_DNA"/>
</dbReference>
<reference evidence="6" key="1">
    <citation type="journal article" date="2005" name="Environ. Microbiol.">
        <title>Genetic and functional properties of uncultivated thermophilic crenarchaeotes from a subsurface gold mine as revealed by analysis of genome fragments.</title>
        <authorList>
            <person name="Nunoura T."/>
            <person name="Hirayama H."/>
            <person name="Takami H."/>
            <person name="Oida H."/>
            <person name="Nishi S."/>
            <person name="Shimamura S."/>
            <person name="Suzuki Y."/>
            <person name="Inagaki F."/>
            <person name="Takai K."/>
            <person name="Nealson K.H."/>
            <person name="Horikoshi K."/>
        </authorList>
    </citation>
    <scope>NUCLEOTIDE SEQUENCE</scope>
</reference>
<evidence type="ECO:0000256" key="1">
    <source>
        <dbReference type="ARBA" id="ARBA00001933"/>
    </source>
</evidence>
<dbReference type="NCBIfam" id="NF004937">
    <property type="entry name" value="PRK06290.1"/>
    <property type="match status" value="1"/>
</dbReference>
<evidence type="ECO:0000313" key="6">
    <source>
        <dbReference type="EMBL" id="BAL53820.1"/>
    </source>
</evidence>
<accession>H5SCD4</accession>
<evidence type="ECO:0000256" key="2">
    <source>
        <dbReference type="ARBA" id="ARBA00022576"/>
    </source>
</evidence>
<dbReference type="InterPro" id="IPR050881">
    <property type="entry name" value="LL-DAP_aminotransferase"/>
</dbReference>
<dbReference type="Gene3D" id="3.40.640.10">
    <property type="entry name" value="Type I PLP-dependent aspartate aminotransferase-like (Major domain)"/>
    <property type="match status" value="1"/>
</dbReference>
<dbReference type="EC" id="2.6.1.-" evidence="4"/>
<dbReference type="InterPro" id="IPR004838">
    <property type="entry name" value="NHTrfase_class1_PyrdxlP-BS"/>
</dbReference>
<comment type="similarity">
    <text evidence="4">Belongs to the class-I pyridoxal-phosphate-dependent aminotransferase family.</text>
</comment>
<dbReference type="PROSITE" id="PS00105">
    <property type="entry name" value="AA_TRANSFER_CLASS_1"/>
    <property type="match status" value="1"/>
</dbReference>
<dbReference type="InterPro" id="IPR004839">
    <property type="entry name" value="Aminotransferase_I/II_large"/>
</dbReference>
<proteinExistence type="inferred from homology"/>
<dbReference type="SUPFAM" id="SSF53383">
    <property type="entry name" value="PLP-dependent transferases"/>
    <property type="match status" value="1"/>
</dbReference>
<name>H5SCD4_9BACT</name>
<dbReference type="InterPro" id="IPR015421">
    <property type="entry name" value="PyrdxlP-dep_Trfase_major"/>
</dbReference>
<gene>
    <name evidence="6" type="ORF">HGMM_F09D09C14</name>
</gene>
<feature type="domain" description="Aminotransferase class I/classII large" evidence="5">
    <location>
        <begin position="93"/>
        <end position="428"/>
    </location>
</feature>
<dbReference type="InterPro" id="IPR015424">
    <property type="entry name" value="PyrdxlP-dep_Trfase"/>
</dbReference>
<reference evidence="6" key="2">
    <citation type="journal article" date="2012" name="PLoS ONE">
        <title>A Deeply Branching Thermophilic Bacterium with an Ancient Acetyl-CoA Pathway Dominates a Subsurface Ecosystem.</title>
        <authorList>
            <person name="Takami H."/>
            <person name="Noguchi H."/>
            <person name="Takaki Y."/>
            <person name="Uchiyama I."/>
            <person name="Toyoda A."/>
            <person name="Nishi S."/>
            <person name="Chee G.-J."/>
            <person name="Arai W."/>
            <person name="Nunoura T."/>
            <person name="Itoh T."/>
            <person name="Hattori M."/>
            <person name="Takai K."/>
        </authorList>
    </citation>
    <scope>NUCLEOTIDE SEQUENCE</scope>
</reference>
<dbReference type="Pfam" id="PF00155">
    <property type="entry name" value="Aminotran_1_2"/>
    <property type="match status" value="1"/>
</dbReference>
<keyword evidence="3 4" id="KW-0808">Transferase</keyword>
<dbReference type="PANTHER" id="PTHR42832">
    <property type="entry name" value="AMINO ACID AMINOTRANSFERASE"/>
    <property type="match status" value="1"/>
</dbReference>
<evidence type="ECO:0000259" key="5">
    <source>
        <dbReference type="Pfam" id="PF00155"/>
    </source>
</evidence>
<comment type="cofactor">
    <cofactor evidence="1 4">
        <name>pyridoxal 5'-phosphate</name>
        <dbReference type="ChEBI" id="CHEBI:597326"/>
    </cofactor>
</comment>
<organism evidence="6">
    <name type="scientific">uncultured Planctomycetota bacterium</name>
    <dbReference type="NCBI Taxonomy" id="120965"/>
    <lineage>
        <taxon>Bacteria</taxon>
        <taxon>Pseudomonadati</taxon>
        <taxon>Planctomycetota</taxon>
        <taxon>environmental samples</taxon>
    </lineage>
</organism>
<dbReference type="GO" id="GO:0030170">
    <property type="term" value="F:pyridoxal phosphate binding"/>
    <property type="evidence" value="ECO:0007669"/>
    <property type="project" value="InterPro"/>
</dbReference>
<protein>
    <recommendedName>
        <fullName evidence="4">Aminotransferase</fullName>
        <ecNumber evidence="4">2.6.1.-</ecNumber>
    </recommendedName>
</protein>
<dbReference type="GO" id="GO:0008483">
    <property type="term" value="F:transaminase activity"/>
    <property type="evidence" value="ECO:0007669"/>
    <property type="project" value="UniProtKB-KW"/>
</dbReference>
<dbReference type="AlphaFoldDB" id="H5SCD4"/>
<sequence length="456" mass="51837">MVHCPKQALYERRWGARSISWAAIRHFPNAPVPFLLTEKLSMSHKETEHDPWFQTLFAERIGGANYGKGSAIYKFEKIKRAKRAALAAHPERKLLDFGIGENDEMADALVREALKREVDRPENRGYADNGIQEFKNAAAAFMKRVFGVELDAVREVNHCIGSKPALAMLPACFINPGDITIMTVPGYPVAGTHTRYYGGQVYNLPLLEENGFLPDLQSIPPAIRKRAKLLVLNYPNSPTGAVANREFYREVVEFALKNQIVVIQDAAHILLTYDGEPFSFLQVEGAKEVGVEVHSLSKGHNMIGWRMGFVAGHAKIVQAFADVKDNCDSGQFMAIQHAACVALQHDEIWRRTREKYRRRLQKLVEALNRVGFRARMPGGTYFLYVRAPRRAAGRYFQTAEEFAHFLITEHSVCCVPWDDAGQYLRFSVTYQARDEREEDALMAETVERLRRLEMEF</sequence>
<keyword evidence="2 4" id="KW-0032">Aminotransferase</keyword>
<dbReference type="PANTHER" id="PTHR42832:SF3">
    <property type="entry name" value="L-GLUTAMINE--4-(METHYLSULFANYL)-2-OXOBUTANOATE AMINOTRANSFERASE"/>
    <property type="match status" value="1"/>
</dbReference>
<evidence type="ECO:0000256" key="4">
    <source>
        <dbReference type="RuleBase" id="RU000481"/>
    </source>
</evidence>
<dbReference type="CDD" id="cd00609">
    <property type="entry name" value="AAT_like"/>
    <property type="match status" value="1"/>
</dbReference>
<dbReference type="Gene3D" id="3.90.1150.10">
    <property type="entry name" value="Aspartate Aminotransferase, domain 1"/>
    <property type="match status" value="1"/>
</dbReference>
<evidence type="ECO:0000256" key="3">
    <source>
        <dbReference type="ARBA" id="ARBA00022679"/>
    </source>
</evidence>